<dbReference type="RefSeq" id="WP_116846122.1">
    <property type="nucleotide sequence ID" value="NZ_QTJU01000001.1"/>
</dbReference>
<sequence>MKWIISCRDASKFILQDEEKKLTVGERRRLRFHLAFCYMCRLFSKQAKLITRCAHDAHEHSTAAFSEDEKQQLLQNLNNSH</sequence>
<organism evidence="1 2">
    <name type="scientific">Deminuibacter soli</name>
    <dbReference type="NCBI Taxonomy" id="2291815"/>
    <lineage>
        <taxon>Bacteria</taxon>
        <taxon>Pseudomonadati</taxon>
        <taxon>Bacteroidota</taxon>
        <taxon>Chitinophagia</taxon>
        <taxon>Chitinophagales</taxon>
        <taxon>Chitinophagaceae</taxon>
        <taxon>Deminuibacter</taxon>
    </lineage>
</organism>
<evidence type="ECO:0008006" key="3">
    <source>
        <dbReference type="Google" id="ProtNLM"/>
    </source>
</evidence>
<keyword evidence="2" id="KW-1185">Reference proteome</keyword>
<evidence type="ECO:0000313" key="2">
    <source>
        <dbReference type="Proteomes" id="UP000261284"/>
    </source>
</evidence>
<accession>A0A3E1NR43</accession>
<dbReference type="OrthoDB" id="886726at2"/>
<comment type="caution">
    <text evidence="1">The sequence shown here is derived from an EMBL/GenBank/DDBJ whole genome shotgun (WGS) entry which is preliminary data.</text>
</comment>
<dbReference type="EMBL" id="QTJU01000001">
    <property type="protein sequence ID" value="RFM30367.1"/>
    <property type="molecule type" value="Genomic_DNA"/>
</dbReference>
<proteinExistence type="predicted"/>
<protein>
    <recommendedName>
        <fullName evidence="3">Zf-HC2 domain-containing protein</fullName>
    </recommendedName>
</protein>
<gene>
    <name evidence="1" type="ORF">DXN05_05260</name>
</gene>
<reference evidence="1 2" key="1">
    <citation type="submission" date="2018-08" db="EMBL/GenBank/DDBJ databases">
        <title>Chitinophagaceae sp. K23C18032701, a novel bacterium isolated from forest soil.</title>
        <authorList>
            <person name="Wang C."/>
        </authorList>
    </citation>
    <scope>NUCLEOTIDE SEQUENCE [LARGE SCALE GENOMIC DNA]</scope>
    <source>
        <strain evidence="1 2">K23C18032701</strain>
    </source>
</reference>
<dbReference type="Proteomes" id="UP000261284">
    <property type="component" value="Unassembled WGS sequence"/>
</dbReference>
<evidence type="ECO:0000313" key="1">
    <source>
        <dbReference type="EMBL" id="RFM30367.1"/>
    </source>
</evidence>
<name>A0A3E1NR43_9BACT</name>
<dbReference type="AlphaFoldDB" id="A0A3E1NR43"/>